<keyword evidence="4" id="KW-0503">Monooxygenase</keyword>
<dbReference type="GO" id="GO:0008726">
    <property type="term" value="F:alkanesulfonate monooxygenase activity"/>
    <property type="evidence" value="ECO:0007669"/>
    <property type="project" value="TreeGrafter"/>
</dbReference>
<comment type="caution">
    <text evidence="7">The sequence shown here is derived from an EMBL/GenBank/DDBJ whole genome shotgun (WGS) entry which is preliminary data.</text>
</comment>
<dbReference type="Gene3D" id="3.20.20.30">
    <property type="entry name" value="Luciferase-like domain"/>
    <property type="match status" value="1"/>
</dbReference>
<dbReference type="EMBL" id="VCKX01000012">
    <property type="protein sequence ID" value="TMR38037.1"/>
    <property type="molecule type" value="Genomic_DNA"/>
</dbReference>
<sequence>MAGQPDFLVTVPTRGDGRDPLRRDRGGWQPGGHRPLPPFVTDLRAGASGPFDHLAQIGRAAELAAIGGALVPFDPAGEESLVVAAGLLRQSRHLRVVAGFHPGIATPVYAAKVSASLQRFTGNRLGWQLDVELDPAVARSQGDFLQGADRYARAEEFLSVAKGVWHEEGYTYEGRFYQVLAGGFQSPNSGLPFPRVHLTGSSPEALALSARHADVHLFTPDQDIETAIGELAALSAREGRRVEYGLRLPVLARDDDDEAWAEARRLWELTGDGGLPDPDPRTRLWPGFHRIAGSGPSGLVGSYATVAAGIRGYLDRGVTTFVLESRPHLEETYRLGERLLPLFAKEIEHVH</sequence>
<evidence type="ECO:0000256" key="4">
    <source>
        <dbReference type="ARBA" id="ARBA00023033"/>
    </source>
</evidence>
<evidence type="ECO:0000313" key="7">
    <source>
        <dbReference type="EMBL" id="TMR38037.1"/>
    </source>
</evidence>
<evidence type="ECO:0000256" key="1">
    <source>
        <dbReference type="ARBA" id="ARBA00022630"/>
    </source>
</evidence>
<feature type="compositionally biased region" description="Basic and acidic residues" evidence="5">
    <location>
        <begin position="15"/>
        <end position="26"/>
    </location>
</feature>
<keyword evidence="8" id="KW-1185">Reference proteome</keyword>
<dbReference type="Pfam" id="PF00296">
    <property type="entry name" value="Bac_luciferase"/>
    <property type="match status" value="1"/>
</dbReference>
<reference evidence="7 8" key="1">
    <citation type="submission" date="2019-05" db="EMBL/GenBank/DDBJ databases">
        <title>Draft genome sequence of Nonomuraea zeae DSM 100528.</title>
        <authorList>
            <person name="Saricaoglu S."/>
            <person name="Isik K."/>
        </authorList>
    </citation>
    <scope>NUCLEOTIDE SEQUENCE [LARGE SCALE GENOMIC DNA]</scope>
    <source>
        <strain evidence="7 8">DSM 100528</strain>
    </source>
</reference>
<dbReference type="AlphaFoldDB" id="A0A5S4GYR4"/>
<protein>
    <submittedName>
        <fullName evidence="7">LLM class flavin-dependent oxidoreductase</fullName>
    </submittedName>
</protein>
<dbReference type="SUPFAM" id="SSF51679">
    <property type="entry name" value="Bacterial luciferase-like"/>
    <property type="match status" value="1"/>
</dbReference>
<evidence type="ECO:0000259" key="6">
    <source>
        <dbReference type="Pfam" id="PF00296"/>
    </source>
</evidence>
<accession>A0A5S4GYR4</accession>
<evidence type="ECO:0000256" key="3">
    <source>
        <dbReference type="ARBA" id="ARBA00023002"/>
    </source>
</evidence>
<dbReference type="InterPro" id="IPR011251">
    <property type="entry name" value="Luciferase-like_dom"/>
</dbReference>
<name>A0A5S4GYR4_9ACTN</name>
<evidence type="ECO:0000313" key="8">
    <source>
        <dbReference type="Proteomes" id="UP000306628"/>
    </source>
</evidence>
<keyword evidence="2" id="KW-0288">FMN</keyword>
<dbReference type="InterPro" id="IPR036661">
    <property type="entry name" value="Luciferase-like_sf"/>
</dbReference>
<dbReference type="Proteomes" id="UP000306628">
    <property type="component" value="Unassembled WGS sequence"/>
</dbReference>
<evidence type="ECO:0000256" key="2">
    <source>
        <dbReference type="ARBA" id="ARBA00022643"/>
    </source>
</evidence>
<keyword evidence="1" id="KW-0285">Flavoprotein</keyword>
<organism evidence="7 8">
    <name type="scientific">Nonomuraea zeae</name>
    <dbReference type="NCBI Taxonomy" id="1642303"/>
    <lineage>
        <taxon>Bacteria</taxon>
        <taxon>Bacillati</taxon>
        <taxon>Actinomycetota</taxon>
        <taxon>Actinomycetes</taxon>
        <taxon>Streptosporangiales</taxon>
        <taxon>Streptosporangiaceae</taxon>
        <taxon>Nonomuraea</taxon>
    </lineage>
</organism>
<dbReference type="GO" id="GO:0046306">
    <property type="term" value="P:alkanesulfonate catabolic process"/>
    <property type="evidence" value="ECO:0007669"/>
    <property type="project" value="TreeGrafter"/>
</dbReference>
<dbReference type="InterPro" id="IPR050172">
    <property type="entry name" value="SsuD_RutA_monooxygenase"/>
</dbReference>
<gene>
    <name evidence="7" type="ORF">ETD85_06240</name>
</gene>
<dbReference type="PANTHER" id="PTHR42847">
    <property type="entry name" value="ALKANESULFONATE MONOOXYGENASE"/>
    <property type="match status" value="1"/>
</dbReference>
<feature type="domain" description="Luciferase-like" evidence="6">
    <location>
        <begin position="44"/>
        <end position="319"/>
    </location>
</feature>
<keyword evidence="3" id="KW-0560">Oxidoreductase</keyword>
<feature type="region of interest" description="Disordered" evidence="5">
    <location>
        <begin position="1"/>
        <end position="35"/>
    </location>
</feature>
<dbReference type="RefSeq" id="WP_138688640.1">
    <property type="nucleotide sequence ID" value="NZ_JBHSAZ010000107.1"/>
</dbReference>
<proteinExistence type="predicted"/>
<dbReference type="OrthoDB" id="9814695at2"/>
<evidence type="ECO:0000256" key="5">
    <source>
        <dbReference type="SAM" id="MobiDB-lite"/>
    </source>
</evidence>
<dbReference type="PANTHER" id="PTHR42847:SF4">
    <property type="entry name" value="ALKANESULFONATE MONOOXYGENASE-RELATED"/>
    <property type="match status" value="1"/>
</dbReference>